<protein>
    <submittedName>
        <fullName evidence="2">DivIVA domain-containing protein</fullName>
    </submittedName>
</protein>
<sequence>MSRADSFPTNFVRDNEAMSTIFPRVVKKFLGYNVSQVDAFLAAARRAYDQPDHPGDDLDADTGVVESVDEIAAGTETADTETVTTPPPTTDDEAGAADGTEAIHAIVAEKAEAEAARTGAALTAEGIRHTAFAMHKGGYSPEHVDAALERLEDAFAARERDQATHDRGEQAWMADAEGTADVIVARLSRTPGHRFTRTSVLAVGYKRVDVDRLANKLVKYFQDGRELTVDEVRTAVFRPERGGYREAQVDLVLDSVVDVMLAVR</sequence>
<gene>
    <name evidence="2" type="ORF">SAMN05216368_10877</name>
</gene>
<reference evidence="2 3" key="1">
    <citation type="submission" date="2016-10" db="EMBL/GenBank/DDBJ databases">
        <authorList>
            <person name="Varghese N."/>
            <person name="Submissions S."/>
        </authorList>
    </citation>
    <scope>NUCLEOTIDE SEQUENCE [LARGE SCALE GENOMIC DNA]</scope>
    <source>
        <strain evidence="2 3">CGMCC 1.11215</strain>
    </source>
</reference>
<dbReference type="NCBIfam" id="TIGR03543">
    <property type="entry name" value="divI1A_rptt_fam"/>
    <property type="match status" value="1"/>
</dbReference>
<evidence type="ECO:0000313" key="3">
    <source>
        <dbReference type="Proteomes" id="UP000199639"/>
    </source>
</evidence>
<dbReference type="InterPro" id="IPR019933">
    <property type="entry name" value="DivIVA_domain"/>
</dbReference>
<evidence type="ECO:0000313" key="2">
    <source>
        <dbReference type="EMBL" id="SDN90947.1"/>
    </source>
</evidence>
<dbReference type="InterPro" id="IPR019932">
    <property type="entry name" value="CHP03543"/>
</dbReference>
<dbReference type="NCBIfam" id="TIGR03544">
    <property type="entry name" value="DivI1A_domain"/>
    <property type="match status" value="2"/>
</dbReference>
<evidence type="ECO:0000256" key="1">
    <source>
        <dbReference type="SAM" id="MobiDB-lite"/>
    </source>
</evidence>
<dbReference type="STRING" id="1424659.SAMN05216368_10877"/>
<organism evidence="2 3">
    <name type="scientific">Cryobacterium flavum</name>
    <dbReference type="NCBI Taxonomy" id="1424659"/>
    <lineage>
        <taxon>Bacteria</taxon>
        <taxon>Bacillati</taxon>
        <taxon>Actinomycetota</taxon>
        <taxon>Actinomycetes</taxon>
        <taxon>Micrococcales</taxon>
        <taxon>Microbacteriaceae</taxon>
        <taxon>Cryobacterium</taxon>
    </lineage>
</organism>
<proteinExistence type="predicted"/>
<feature type="region of interest" description="Disordered" evidence="1">
    <location>
        <begin position="73"/>
        <end position="95"/>
    </location>
</feature>
<feature type="compositionally biased region" description="Low complexity" evidence="1">
    <location>
        <begin position="73"/>
        <end position="84"/>
    </location>
</feature>
<dbReference type="EMBL" id="FNIB01000008">
    <property type="protein sequence ID" value="SDN90947.1"/>
    <property type="molecule type" value="Genomic_DNA"/>
</dbReference>
<dbReference type="Proteomes" id="UP000199639">
    <property type="component" value="Unassembled WGS sequence"/>
</dbReference>
<dbReference type="AlphaFoldDB" id="A0A5E9G182"/>
<name>A0A5E9G182_9MICO</name>
<accession>A0A5E9G182</accession>